<evidence type="ECO:0000313" key="11">
    <source>
        <dbReference type="Proteomes" id="UP001215712"/>
    </source>
</evidence>
<proteinExistence type="predicted"/>
<dbReference type="InterPro" id="IPR011006">
    <property type="entry name" value="CheY-like_superfamily"/>
</dbReference>
<feature type="region of interest" description="Disordered" evidence="7">
    <location>
        <begin position="269"/>
        <end position="341"/>
    </location>
</feature>
<evidence type="ECO:0000256" key="7">
    <source>
        <dbReference type="SAM" id="MobiDB-lite"/>
    </source>
</evidence>
<dbReference type="Gene3D" id="1.10.287.130">
    <property type="match status" value="1"/>
</dbReference>
<evidence type="ECO:0000259" key="8">
    <source>
        <dbReference type="PROSITE" id="PS50109"/>
    </source>
</evidence>
<dbReference type="SUPFAM" id="SSF47384">
    <property type="entry name" value="Homodimeric domain of signal transducing histidine kinase"/>
    <property type="match status" value="1"/>
</dbReference>
<dbReference type="Gene3D" id="3.30.565.10">
    <property type="entry name" value="Histidine kinase-like ATPase, C-terminal domain"/>
    <property type="match status" value="1"/>
</dbReference>
<keyword evidence="4" id="KW-0808">Transferase</keyword>
<accession>A0AAD6HGT4</accession>
<dbReference type="GO" id="GO:0000155">
    <property type="term" value="F:phosphorelay sensor kinase activity"/>
    <property type="evidence" value="ECO:0007669"/>
    <property type="project" value="InterPro"/>
</dbReference>
<dbReference type="GO" id="GO:0009927">
    <property type="term" value="F:histidine phosphotransfer kinase activity"/>
    <property type="evidence" value="ECO:0007669"/>
    <property type="project" value="TreeGrafter"/>
</dbReference>
<dbReference type="Gene3D" id="3.40.50.2300">
    <property type="match status" value="1"/>
</dbReference>
<feature type="region of interest" description="Disordered" evidence="7">
    <location>
        <begin position="471"/>
        <end position="503"/>
    </location>
</feature>
<feature type="region of interest" description="Disordered" evidence="7">
    <location>
        <begin position="1022"/>
        <end position="1061"/>
    </location>
</feature>
<protein>
    <recommendedName>
        <fullName evidence="2">histidine kinase</fullName>
        <ecNumber evidence="2">2.7.13.3</ecNumber>
    </recommendedName>
</protein>
<evidence type="ECO:0000259" key="9">
    <source>
        <dbReference type="PROSITE" id="PS50110"/>
    </source>
</evidence>
<keyword evidence="5" id="KW-0418">Kinase</keyword>
<evidence type="ECO:0000256" key="1">
    <source>
        <dbReference type="ARBA" id="ARBA00000085"/>
    </source>
</evidence>
<dbReference type="InterPro" id="IPR004358">
    <property type="entry name" value="Sig_transdc_His_kin-like_C"/>
</dbReference>
<feature type="compositionally biased region" description="Low complexity" evidence="7">
    <location>
        <begin position="70"/>
        <end position="84"/>
    </location>
</feature>
<feature type="region of interest" description="Disordered" evidence="7">
    <location>
        <begin position="348"/>
        <end position="367"/>
    </location>
</feature>
<feature type="compositionally biased region" description="Basic and acidic residues" evidence="7">
    <location>
        <begin position="10"/>
        <end position="30"/>
    </location>
</feature>
<dbReference type="SMART" id="SM00448">
    <property type="entry name" value="REC"/>
    <property type="match status" value="1"/>
</dbReference>
<dbReference type="InterPro" id="IPR003594">
    <property type="entry name" value="HATPase_dom"/>
</dbReference>
<dbReference type="CDD" id="cd00082">
    <property type="entry name" value="HisKA"/>
    <property type="match status" value="1"/>
</dbReference>
<dbReference type="PANTHER" id="PTHR43047:SF72">
    <property type="entry name" value="OSMOSENSING HISTIDINE PROTEIN KINASE SLN1"/>
    <property type="match status" value="1"/>
</dbReference>
<dbReference type="Pfam" id="PF02518">
    <property type="entry name" value="HATPase_c"/>
    <property type="match status" value="1"/>
</dbReference>
<dbReference type="InterPro" id="IPR005467">
    <property type="entry name" value="His_kinase_dom"/>
</dbReference>
<dbReference type="GO" id="GO:0005886">
    <property type="term" value="C:plasma membrane"/>
    <property type="evidence" value="ECO:0007669"/>
    <property type="project" value="TreeGrafter"/>
</dbReference>
<dbReference type="InterPro" id="IPR036097">
    <property type="entry name" value="HisK_dim/P_sf"/>
</dbReference>
<dbReference type="EMBL" id="JAQJAN010000012">
    <property type="protein sequence ID" value="KAJ5716255.1"/>
    <property type="molecule type" value="Genomic_DNA"/>
</dbReference>
<evidence type="ECO:0000256" key="6">
    <source>
        <dbReference type="PROSITE-ProRule" id="PRU00169"/>
    </source>
</evidence>
<reference evidence="10" key="1">
    <citation type="journal article" date="2023" name="IMA Fungus">
        <title>Comparative genomic study of the Penicillium genus elucidates a diverse pangenome and 15 lateral gene transfer events.</title>
        <authorList>
            <person name="Petersen C."/>
            <person name="Sorensen T."/>
            <person name="Nielsen M.R."/>
            <person name="Sondergaard T.E."/>
            <person name="Sorensen J.L."/>
            <person name="Fitzpatrick D.A."/>
            <person name="Frisvad J.C."/>
            <person name="Nielsen K.L."/>
        </authorList>
    </citation>
    <scope>NUCLEOTIDE SEQUENCE</scope>
    <source>
        <strain evidence="10">IBT 17514</strain>
    </source>
</reference>
<evidence type="ECO:0000313" key="10">
    <source>
        <dbReference type="EMBL" id="KAJ5716255.1"/>
    </source>
</evidence>
<keyword evidence="11" id="KW-1185">Reference proteome</keyword>
<sequence>MASPAQVNTAEEHTAGRRAREVYRYFRPERLSAINENTTPETDEKSTLGQKHFGPVDLPDNSRGRSPCISQSTESPSASPEPAVSCLRPLPDSLVLGDANATLNSFAQLAALRLDVDRVFISVSDRDSQFIIAQAGQTTNGTNKYDLLSEGLYTGCSTLNVGSWNMCQDTVALPPSNRERSDYSFIISHDMSQDERYHHLPFVTDDPSFRFYAGTPLTTDSNINVGSLFVLDTKPHAEFSSKERESMGHMAVLIMDFLKVSRQASEGRRAARLSRGMSHFVEGRSSFPSKPHETLSRQTSNSSRPLGGRKTHKNRGSTSSKGSRSSSSRGSSVASGSSDCDLSNTSIMNSYSSGNRPDIGGDGIDVKIGTSSTFRRAANLIRESLELGSDSGVAFMEAGNNPFFDKGSDSEASSLEPGNAASLLAISTAEGTYGPSEEAAIPYPVGGMDEGFLHRLLHTYQQGRIWSLHRDGQLSSSDSEDGSNKDSGHRNSRRNSIRTKGRRKWKSKENHYLNLYFPGATQVMFVPLWNAANSQWFGGCFCWNNVESDVFDPSVELSSLLSFGSSIMVECSRVESLISDRQKADFLGSISHELRSPLHGILAAAEILQGTTLDHYQDSLMDTINACGRTLLDTMNQVLDYSKILSLEKQFRHLNRRRACVPDLKKMHRSAAHLDTYSSTDLSILAEEVVDGVCLGHNHIQNSFSSSDVLTSLETRQGKPDKAERSKVDVTIDIAPNDWVYHFPPGALRRVIMNIFSNSMKYTAEGQVSLRLEVEDSSSRHTTQEDLIVLTVSDTGRGMSEEFLRSRLFIPFVQEDSLATGSGLGLSIVRSLIKTLGGSINVQSQLGKGTTVKVMLPLVRPDHELDTQFTPKSPAVREIRDQPPTLNDSRLLRQGHSGQTVAILNKSLDDVSTSPSCLRVSQYITDWFGLNVASNSLKTGSEVDLILLDGVPSQDTISKLANLNTPTLVLSNEYVGHDSIQTISPCIAQNIDIINRPWGPHKLARFIKTCLDERTTFDKILTTTLPERPAKPHQTESPSHDNDLSNKPLGESTAHQTPPPDIQEIEASTEDSTKPPPRPPGNELKNELKLEISPGIPGARVLVVEDNKINLNLMLAFLKKRALTSIDSAENGKLALEAVQGDKHGYDIIFMDISMPVMNGFEATRAIRAFEKGRDNETKASTIIALTGLSSTVDEEEAFHSGMDLFLTKPVAFKEVKKILDRWDEGQSSPSPKSPEGPF</sequence>
<evidence type="ECO:0000256" key="3">
    <source>
        <dbReference type="ARBA" id="ARBA00022553"/>
    </source>
</evidence>
<evidence type="ECO:0000256" key="2">
    <source>
        <dbReference type="ARBA" id="ARBA00012438"/>
    </source>
</evidence>
<reference evidence="10" key="2">
    <citation type="submission" date="2023-01" db="EMBL/GenBank/DDBJ databases">
        <authorList>
            <person name="Petersen C."/>
        </authorList>
    </citation>
    <scope>NUCLEOTIDE SEQUENCE</scope>
    <source>
        <strain evidence="10">IBT 17514</strain>
    </source>
</reference>
<feature type="compositionally biased region" description="Basic and acidic residues" evidence="7">
    <location>
        <begin position="1028"/>
        <end position="1044"/>
    </location>
</feature>
<dbReference type="SMART" id="SM00388">
    <property type="entry name" value="HisKA"/>
    <property type="match status" value="1"/>
</dbReference>
<dbReference type="PROSITE" id="PS50110">
    <property type="entry name" value="RESPONSE_REGULATORY"/>
    <property type="match status" value="1"/>
</dbReference>
<dbReference type="AlphaFoldDB" id="A0AAD6HGT4"/>
<dbReference type="SUPFAM" id="SSF52172">
    <property type="entry name" value="CheY-like"/>
    <property type="match status" value="1"/>
</dbReference>
<dbReference type="CDD" id="cd17546">
    <property type="entry name" value="REC_hyHK_CKI1_RcsC-like"/>
    <property type="match status" value="1"/>
</dbReference>
<feature type="domain" description="Histidine kinase" evidence="8">
    <location>
        <begin position="589"/>
        <end position="860"/>
    </location>
</feature>
<feature type="domain" description="Response regulatory" evidence="9">
    <location>
        <begin position="1100"/>
        <end position="1224"/>
    </location>
</feature>
<name>A0AAD6HGT4_9EURO</name>
<dbReference type="SUPFAM" id="SSF55874">
    <property type="entry name" value="ATPase domain of HSP90 chaperone/DNA topoisomerase II/histidine kinase"/>
    <property type="match status" value="1"/>
</dbReference>
<keyword evidence="3 6" id="KW-0597">Phosphoprotein</keyword>
<feature type="compositionally biased region" description="Basic residues" evidence="7">
    <location>
        <begin position="490"/>
        <end position="503"/>
    </location>
</feature>
<dbReference type="PRINTS" id="PR00344">
    <property type="entry name" value="BCTRLSENSOR"/>
</dbReference>
<gene>
    <name evidence="10" type="ORF">N7493_008166</name>
</gene>
<evidence type="ECO:0000256" key="5">
    <source>
        <dbReference type="ARBA" id="ARBA00022777"/>
    </source>
</evidence>
<dbReference type="PANTHER" id="PTHR43047">
    <property type="entry name" value="TWO-COMPONENT HISTIDINE PROTEIN KINASE"/>
    <property type="match status" value="1"/>
</dbReference>
<dbReference type="EC" id="2.7.13.3" evidence="2"/>
<organism evidence="10 11">
    <name type="scientific">Penicillium malachiteum</name>
    <dbReference type="NCBI Taxonomy" id="1324776"/>
    <lineage>
        <taxon>Eukaryota</taxon>
        <taxon>Fungi</taxon>
        <taxon>Dikarya</taxon>
        <taxon>Ascomycota</taxon>
        <taxon>Pezizomycotina</taxon>
        <taxon>Eurotiomycetes</taxon>
        <taxon>Eurotiomycetidae</taxon>
        <taxon>Eurotiales</taxon>
        <taxon>Aspergillaceae</taxon>
        <taxon>Penicillium</taxon>
    </lineage>
</organism>
<dbReference type="PROSITE" id="PS50109">
    <property type="entry name" value="HIS_KIN"/>
    <property type="match status" value="1"/>
</dbReference>
<comment type="catalytic activity">
    <reaction evidence="1">
        <text>ATP + protein L-histidine = ADP + protein N-phospho-L-histidine.</text>
        <dbReference type="EC" id="2.7.13.3"/>
    </reaction>
</comment>
<dbReference type="SUPFAM" id="SSF55781">
    <property type="entry name" value="GAF domain-like"/>
    <property type="match status" value="1"/>
</dbReference>
<dbReference type="FunFam" id="1.10.287.130:FF:000023">
    <property type="entry name" value="Sensor histidine kinase/response regulator, putative"/>
    <property type="match status" value="1"/>
</dbReference>
<dbReference type="InterPro" id="IPR036890">
    <property type="entry name" value="HATPase_C_sf"/>
</dbReference>
<dbReference type="Pfam" id="PF00512">
    <property type="entry name" value="HisKA"/>
    <property type="match status" value="1"/>
</dbReference>
<feature type="region of interest" description="Disordered" evidence="7">
    <location>
        <begin position="1"/>
        <end position="84"/>
    </location>
</feature>
<dbReference type="SMART" id="SM00387">
    <property type="entry name" value="HATPase_c"/>
    <property type="match status" value="1"/>
</dbReference>
<dbReference type="InterPro" id="IPR001789">
    <property type="entry name" value="Sig_transdc_resp-reg_receiver"/>
</dbReference>
<dbReference type="Pfam" id="PF00072">
    <property type="entry name" value="Response_reg"/>
    <property type="match status" value="1"/>
</dbReference>
<dbReference type="Proteomes" id="UP001215712">
    <property type="component" value="Unassembled WGS sequence"/>
</dbReference>
<evidence type="ECO:0000256" key="4">
    <source>
        <dbReference type="ARBA" id="ARBA00022679"/>
    </source>
</evidence>
<dbReference type="InterPro" id="IPR003661">
    <property type="entry name" value="HisK_dim/P_dom"/>
</dbReference>
<comment type="caution">
    <text evidence="10">The sequence shown here is derived from an EMBL/GenBank/DDBJ whole genome shotgun (WGS) entry which is preliminary data.</text>
</comment>
<feature type="compositionally biased region" description="Low complexity" evidence="7">
    <location>
        <begin position="316"/>
        <end position="338"/>
    </location>
</feature>
<feature type="modified residue" description="4-aspartylphosphate" evidence="6">
    <location>
        <position position="1152"/>
    </location>
</feature>